<evidence type="ECO:0000256" key="2">
    <source>
        <dbReference type="ARBA" id="ARBA00022741"/>
    </source>
</evidence>
<dbReference type="PRINTS" id="PR00775">
    <property type="entry name" value="HEATSHOCK90"/>
</dbReference>
<dbReference type="SUPFAM" id="SSF55874">
    <property type="entry name" value="ATPase domain of HSP90 chaperone/DNA topoisomerase II/histidine kinase"/>
    <property type="match status" value="1"/>
</dbReference>
<comment type="similarity">
    <text evidence="1">Belongs to the heat shock protein 90 family.</text>
</comment>
<dbReference type="Proteomes" id="UP000015729">
    <property type="component" value="Unassembled WGS sequence"/>
</dbReference>
<dbReference type="GO" id="GO:0051082">
    <property type="term" value="F:unfolded protein binding"/>
    <property type="evidence" value="ECO:0007669"/>
    <property type="project" value="InterPro"/>
</dbReference>
<dbReference type="InterPro" id="IPR036890">
    <property type="entry name" value="HATPase_C_sf"/>
</dbReference>
<organism evidence="5 6">
    <name type="scientific">Pseudomonas syringae pv. actinidiae ICMP 18807</name>
    <dbReference type="NCBI Taxonomy" id="1194404"/>
    <lineage>
        <taxon>Bacteria</taxon>
        <taxon>Pseudomonadati</taxon>
        <taxon>Pseudomonadota</taxon>
        <taxon>Gammaproteobacteria</taxon>
        <taxon>Pseudomonadales</taxon>
        <taxon>Pseudomonadaceae</taxon>
        <taxon>Pseudomonas</taxon>
        <taxon>Pseudomonas syringae</taxon>
    </lineage>
</organism>
<dbReference type="Pfam" id="PF13589">
    <property type="entry name" value="HATPase_c_3"/>
    <property type="match status" value="1"/>
</dbReference>
<dbReference type="GO" id="GO:0140662">
    <property type="term" value="F:ATP-dependent protein folding chaperone"/>
    <property type="evidence" value="ECO:0007669"/>
    <property type="project" value="InterPro"/>
</dbReference>
<keyword evidence="2" id="KW-0547">Nucleotide-binding</keyword>
<protein>
    <submittedName>
        <fullName evidence="5">ATP-binding protein</fullName>
    </submittedName>
</protein>
<dbReference type="InterPro" id="IPR020575">
    <property type="entry name" value="Hsp90_N"/>
</dbReference>
<evidence type="ECO:0000256" key="3">
    <source>
        <dbReference type="ARBA" id="ARBA00022840"/>
    </source>
</evidence>
<keyword evidence="4" id="KW-0143">Chaperone</keyword>
<dbReference type="InterPro" id="IPR001404">
    <property type="entry name" value="Hsp90_fam"/>
</dbReference>
<dbReference type="EMBL" id="AOKG01001617">
    <property type="protein sequence ID" value="EPN46757.1"/>
    <property type="molecule type" value="Genomic_DNA"/>
</dbReference>
<dbReference type="GO" id="GO:0005524">
    <property type="term" value="F:ATP binding"/>
    <property type="evidence" value="ECO:0007669"/>
    <property type="project" value="UniProtKB-KW"/>
</dbReference>
<dbReference type="Gene3D" id="3.30.565.10">
    <property type="entry name" value="Histidine kinase-like ATPase, C-terminal domain"/>
    <property type="match status" value="1"/>
</dbReference>
<proteinExistence type="inferred from homology"/>
<dbReference type="GO" id="GO:0016887">
    <property type="term" value="F:ATP hydrolysis activity"/>
    <property type="evidence" value="ECO:0007669"/>
    <property type="project" value="InterPro"/>
</dbReference>
<dbReference type="AlphaFoldDB" id="S6TXP2"/>
<dbReference type="PANTHER" id="PTHR11528">
    <property type="entry name" value="HEAT SHOCK PROTEIN 90 FAMILY MEMBER"/>
    <property type="match status" value="1"/>
</dbReference>
<comment type="caution">
    <text evidence="5">The sequence shown here is derived from an EMBL/GenBank/DDBJ whole genome shotgun (WGS) entry which is preliminary data.</text>
</comment>
<dbReference type="PATRIC" id="fig|1194404.4.peg.4781"/>
<accession>S6TXP2</accession>
<name>S6TXP2_PSESF</name>
<evidence type="ECO:0000256" key="1">
    <source>
        <dbReference type="ARBA" id="ARBA00008239"/>
    </source>
</evidence>
<keyword evidence="3 5" id="KW-0067">ATP-binding</keyword>
<evidence type="ECO:0000313" key="6">
    <source>
        <dbReference type="Proteomes" id="UP000015729"/>
    </source>
</evidence>
<evidence type="ECO:0000313" key="5">
    <source>
        <dbReference type="EMBL" id="EPN46757.1"/>
    </source>
</evidence>
<reference evidence="5 6" key="1">
    <citation type="journal article" date="2013" name="PLoS Pathog.">
        <title>Genomic analysis of the Kiwifruit pathogen Pseudomonas syringae pv. actinidiae provides insight into the origins of an emergent plant disease.</title>
        <authorList>
            <person name="McCann H.C."/>
            <person name="Rikkerink E.H."/>
            <person name="Bertels F."/>
            <person name="Fiers M."/>
            <person name="Lu A."/>
            <person name="Rees-George J."/>
            <person name="Andersen M.T."/>
            <person name="Gleave A.P."/>
            <person name="Haubold B."/>
            <person name="Wohlers M.W."/>
            <person name="Guttman D.S."/>
            <person name="Wang P.W."/>
            <person name="Straub C."/>
            <person name="Vanneste J.L."/>
            <person name="Rainey P.B."/>
            <person name="Templeton M.D."/>
        </authorList>
    </citation>
    <scope>NUCLEOTIDE SEQUENCE [LARGE SCALE GENOMIC DNA]</scope>
    <source>
        <strain evidence="5 6">ICMP 18807</strain>
    </source>
</reference>
<evidence type="ECO:0000256" key="4">
    <source>
        <dbReference type="ARBA" id="ARBA00023186"/>
    </source>
</evidence>
<sequence length="510" mass="55784">MPCGAKPHVSNVESLVKELGGQNLYGKGSPMHIFAIVLREMIQNARDAVVARRFIEPGFEGQVFVRFTEDGKLSVEDDGTGMSRKVMTGPLLDFGNSFWKSSLVQAEFPGLRASKFRSIGRFGVGFYSIFMISDVVEVSSRYWDKGLSDVNTLVFNSGVSLRPILRSGRVNGFSSNISTKVTATLKPEILSFGELITLKPNYSGMKEFGCTLEDFISALTVGLDVSVRVFVTGKSPVQVHDGRCANSEKTGELLRRISFESNRDDVSLRQYIDSNHHRLRPIKKADETVIGMAAISTHPATAQMLLGLRTVGGLPAAIAVGSAEAFIGYIDYLPASAKRDLDIPEATKDVLRAWGTEQLEILEREGAGDFERCIAAGHLCDYDVDPIDFARVHVILNGKSFFMSYPSLAMAAATGGAVIGLLKSSEIDYIDMYTPINEIPGIVLIRPLTNSRSCNLKMIDGEPEVSTSIVGCLHRAILNHGRTPKWELRQTNFQSVFGGQMIEILVVSAN</sequence>
<gene>
    <name evidence="5" type="ORF">A244_23223</name>
</gene>